<dbReference type="EMBL" id="CAJNOJ010000124">
    <property type="protein sequence ID" value="CAF1159110.1"/>
    <property type="molecule type" value="Genomic_DNA"/>
</dbReference>
<keyword evidence="1" id="KW-1133">Transmembrane helix</keyword>
<dbReference type="EMBL" id="CAJNOR010005705">
    <property type="protein sequence ID" value="CAF1573264.1"/>
    <property type="molecule type" value="Genomic_DNA"/>
</dbReference>
<accession>A0A815YLB0</accession>
<comment type="caution">
    <text evidence="3">The sequence shown here is derived from an EMBL/GenBank/DDBJ whole genome shotgun (WGS) entry which is preliminary data.</text>
</comment>
<evidence type="ECO:0000313" key="2">
    <source>
        <dbReference type="EMBL" id="CAF1159110.1"/>
    </source>
</evidence>
<sequence>MIDLDFVQESNFSYYRKRRRLIGCQSKCIILKYVLILLAIACLVVISLFATKNYSRIVSVLKVARTFVYFTCQPYTISDNRSFFEREYPQANLPQEISNSSYQDSLRQLRSLRLVVLSCARNIENHIEAYRNYIEPIIDLFHPSSSIHILESDSTDKTIVKLRQWSRVHVYFYGRLSRSISERTERLAYCRNMLLDKAHTLSADYIFMIDVDMFAMQASSFLTNFKYLHNDWSVMIATTKGHYYDIWALRTLSDSVMNYDIWHRIWNLSKSPEYYCSESLVNQIIGVHTKQIPIERGLIEVRSGFGGAALYKLNSTRGCRYNGTGPTCEHVPFHLCIREKHQGRIFINPEFRIK</sequence>
<organism evidence="3 4">
    <name type="scientific">Adineta ricciae</name>
    <name type="common">Rotifer</name>
    <dbReference type="NCBI Taxonomy" id="249248"/>
    <lineage>
        <taxon>Eukaryota</taxon>
        <taxon>Metazoa</taxon>
        <taxon>Spiralia</taxon>
        <taxon>Gnathifera</taxon>
        <taxon>Rotifera</taxon>
        <taxon>Eurotatoria</taxon>
        <taxon>Bdelloidea</taxon>
        <taxon>Adinetida</taxon>
        <taxon>Adinetidae</taxon>
        <taxon>Adineta</taxon>
    </lineage>
</organism>
<evidence type="ECO:0000313" key="3">
    <source>
        <dbReference type="EMBL" id="CAF1573264.1"/>
    </source>
</evidence>
<keyword evidence="4" id="KW-1185">Reference proteome</keyword>
<reference evidence="3" key="1">
    <citation type="submission" date="2021-02" db="EMBL/GenBank/DDBJ databases">
        <authorList>
            <person name="Nowell W R."/>
        </authorList>
    </citation>
    <scope>NUCLEOTIDE SEQUENCE</scope>
</reference>
<dbReference type="Proteomes" id="UP000663852">
    <property type="component" value="Unassembled WGS sequence"/>
</dbReference>
<dbReference type="CDD" id="cd00761">
    <property type="entry name" value="Glyco_tranf_GTA_type"/>
    <property type="match status" value="1"/>
</dbReference>
<keyword evidence="1" id="KW-0812">Transmembrane</keyword>
<evidence type="ECO:0000256" key="1">
    <source>
        <dbReference type="SAM" id="Phobius"/>
    </source>
</evidence>
<evidence type="ECO:0000313" key="4">
    <source>
        <dbReference type="Proteomes" id="UP000663828"/>
    </source>
</evidence>
<dbReference type="InterPro" id="IPR029044">
    <property type="entry name" value="Nucleotide-diphossugar_trans"/>
</dbReference>
<keyword evidence="1" id="KW-0472">Membrane</keyword>
<gene>
    <name evidence="2" type="ORF">EDS130_LOCUS23041</name>
    <name evidence="3" type="ORF">XAT740_LOCUS44692</name>
</gene>
<proteinExistence type="predicted"/>
<feature type="transmembrane region" description="Helical" evidence="1">
    <location>
        <begin position="29"/>
        <end position="50"/>
    </location>
</feature>
<dbReference type="Proteomes" id="UP000663828">
    <property type="component" value="Unassembled WGS sequence"/>
</dbReference>
<dbReference type="OrthoDB" id="9982066at2759"/>
<dbReference type="AlphaFoldDB" id="A0A815YLB0"/>
<dbReference type="SUPFAM" id="SSF53448">
    <property type="entry name" value="Nucleotide-diphospho-sugar transferases"/>
    <property type="match status" value="1"/>
</dbReference>
<name>A0A815YLB0_ADIRI</name>
<protein>
    <submittedName>
        <fullName evidence="3">Uncharacterized protein</fullName>
    </submittedName>
</protein>